<feature type="signal peptide" evidence="3">
    <location>
        <begin position="1"/>
        <end position="27"/>
    </location>
</feature>
<feature type="transmembrane region" description="Helical" evidence="2">
    <location>
        <begin position="149"/>
        <end position="173"/>
    </location>
</feature>
<organism evidence="4 5">
    <name type="scientific">Boletus reticuloceps</name>
    <dbReference type="NCBI Taxonomy" id="495285"/>
    <lineage>
        <taxon>Eukaryota</taxon>
        <taxon>Fungi</taxon>
        <taxon>Dikarya</taxon>
        <taxon>Basidiomycota</taxon>
        <taxon>Agaricomycotina</taxon>
        <taxon>Agaricomycetes</taxon>
        <taxon>Agaricomycetidae</taxon>
        <taxon>Boletales</taxon>
        <taxon>Boletineae</taxon>
        <taxon>Boletaceae</taxon>
        <taxon>Boletoideae</taxon>
        <taxon>Boletus</taxon>
    </lineage>
</organism>
<keyword evidence="2" id="KW-0812">Transmembrane</keyword>
<feature type="region of interest" description="Disordered" evidence="1">
    <location>
        <begin position="337"/>
        <end position="359"/>
    </location>
</feature>
<keyword evidence="5" id="KW-1185">Reference proteome</keyword>
<protein>
    <recommendedName>
        <fullName evidence="6">Transmembrane protein</fullName>
    </recommendedName>
</protein>
<feature type="region of interest" description="Disordered" evidence="1">
    <location>
        <begin position="97"/>
        <end position="144"/>
    </location>
</feature>
<feature type="compositionally biased region" description="Polar residues" evidence="1">
    <location>
        <begin position="298"/>
        <end position="312"/>
    </location>
</feature>
<feature type="chain" id="PRO_5034447988" description="Transmembrane protein" evidence="3">
    <location>
        <begin position="28"/>
        <end position="411"/>
    </location>
</feature>
<feature type="transmembrane region" description="Helical" evidence="2">
    <location>
        <begin position="390"/>
        <end position="408"/>
    </location>
</feature>
<gene>
    <name evidence="4" type="ORF">JVT61DRAFT_8133</name>
</gene>
<keyword evidence="2" id="KW-1133">Transmembrane helix</keyword>
<sequence length="411" mass="45073">MGSSMTINLLASVSLFALVVTSRPILSSDVDHSDFAPASSTFQTSVQAAFRIHPGKDDLASDAARFHFQTAKEQIEDHSELTQGSVAAITSFQSPPEEQPLFEAPLDQTSDGQDKFDANNEHEPTSSEPVADDQQEVPSPKHESPSAPLVVLAFSCVAAFLALACTALTLYIIKSLRSQMLVSKTAWELLPRFWRCPRSQENTSAPVKEHLSCRGSLLLQTERLLDVEEESAQRHESRPGNKPLYFDAVSDMESEWDDMDEKYHDALDMTPLPAIHDLPLEDNVSRPSHFDDPPLPSMGSNPPDQTTADRSTPSLIRELCSSPVSRPAWSVRATDSPALGLSSRQGGVDTTPQPLIHPRRRAYRSPVPEFDIALAMQLRPGLGIGADSAWMARFLMAIFGWFAVALTGNAR</sequence>
<proteinExistence type="predicted"/>
<reference evidence="4" key="1">
    <citation type="submission" date="2021-03" db="EMBL/GenBank/DDBJ databases">
        <title>Evolutionary innovations through gain and loss of genes in the ectomycorrhizal Boletales.</title>
        <authorList>
            <person name="Wu G."/>
            <person name="Miyauchi S."/>
            <person name="Morin E."/>
            <person name="Yang Z.-L."/>
            <person name="Xu J."/>
            <person name="Martin F.M."/>
        </authorList>
    </citation>
    <scope>NUCLEOTIDE SEQUENCE</scope>
    <source>
        <strain evidence="4">BR01</strain>
    </source>
</reference>
<feature type="region of interest" description="Disordered" evidence="1">
    <location>
        <begin position="278"/>
        <end position="312"/>
    </location>
</feature>
<feature type="compositionally biased region" description="Basic and acidic residues" evidence="1">
    <location>
        <begin position="112"/>
        <end position="125"/>
    </location>
</feature>
<evidence type="ECO:0000313" key="5">
    <source>
        <dbReference type="Proteomes" id="UP000683000"/>
    </source>
</evidence>
<comment type="caution">
    <text evidence="4">The sequence shown here is derived from an EMBL/GenBank/DDBJ whole genome shotgun (WGS) entry which is preliminary data.</text>
</comment>
<dbReference type="Proteomes" id="UP000683000">
    <property type="component" value="Unassembled WGS sequence"/>
</dbReference>
<evidence type="ECO:0000256" key="1">
    <source>
        <dbReference type="SAM" id="MobiDB-lite"/>
    </source>
</evidence>
<keyword evidence="2" id="KW-0472">Membrane</keyword>
<dbReference type="EMBL" id="JAGFBS010000003">
    <property type="protein sequence ID" value="KAG6380052.1"/>
    <property type="molecule type" value="Genomic_DNA"/>
</dbReference>
<accession>A0A8I2YYF5</accession>
<feature type="compositionally biased region" description="Polar residues" evidence="1">
    <location>
        <begin position="342"/>
        <end position="353"/>
    </location>
</feature>
<evidence type="ECO:0000313" key="4">
    <source>
        <dbReference type="EMBL" id="KAG6380052.1"/>
    </source>
</evidence>
<name>A0A8I2YYF5_9AGAM</name>
<keyword evidence="3" id="KW-0732">Signal</keyword>
<evidence type="ECO:0000256" key="2">
    <source>
        <dbReference type="SAM" id="Phobius"/>
    </source>
</evidence>
<evidence type="ECO:0000256" key="3">
    <source>
        <dbReference type="SAM" id="SignalP"/>
    </source>
</evidence>
<dbReference type="OrthoDB" id="2686083at2759"/>
<evidence type="ECO:0008006" key="6">
    <source>
        <dbReference type="Google" id="ProtNLM"/>
    </source>
</evidence>
<dbReference type="AlphaFoldDB" id="A0A8I2YYF5"/>